<feature type="domain" description="G-protein coupled receptors family 1 profile" evidence="10">
    <location>
        <begin position="14"/>
        <end position="133"/>
    </location>
</feature>
<feature type="non-terminal residue" evidence="11">
    <location>
        <position position="133"/>
    </location>
</feature>
<dbReference type="Gene3D" id="1.20.1070.10">
    <property type="entry name" value="Rhodopsin 7-helix transmembrane proteins"/>
    <property type="match status" value="1"/>
</dbReference>
<comment type="caution">
    <text evidence="11">The sequence shown here is derived from an EMBL/GenBank/DDBJ whole genome shotgun (WGS) entry which is preliminary data.</text>
</comment>
<evidence type="ECO:0000256" key="3">
    <source>
        <dbReference type="ARBA" id="ARBA00022692"/>
    </source>
</evidence>
<gene>
    <name evidence="11" type="ORF">GSLYS_00009507001</name>
</gene>
<evidence type="ECO:0000256" key="5">
    <source>
        <dbReference type="ARBA" id="ARBA00023040"/>
    </source>
</evidence>
<keyword evidence="12" id="KW-1185">Reference proteome</keyword>
<feature type="transmembrane region" description="Helical" evidence="9">
    <location>
        <begin position="6"/>
        <end position="23"/>
    </location>
</feature>
<keyword evidence="2" id="KW-1003">Cell membrane</keyword>
<evidence type="ECO:0000256" key="6">
    <source>
        <dbReference type="ARBA" id="ARBA00023136"/>
    </source>
</evidence>
<evidence type="ECO:0000256" key="9">
    <source>
        <dbReference type="SAM" id="Phobius"/>
    </source>
</evidence>
<dbReference type="GO" id="GO:0007268">
    <property type="term" value="P:chemical synaptic transmission"/>
    <property type="evidence" value="ECO:0007669"/>
    <property type="project" value="TreeGrafter"/>
</dbReference>
<keyword evidence="5" id="KW-0297">G-protein coupled receptor</keyword>
<sequence>ALLLAFITILTIVFKIMIIFAVLRPWIWAHNKISLNDNITPQILMVSMAAIGSLYGILVMPVGVLEVIHNGEWPLREGFCWARYICDQFLGTTFRIHVMCLSIDRYIAICKPLKYRVLTYKTGLIMTDLSWLL</sequence>
<dbReference type="AlphaFoldDB" id="A0AAV2HQ20"/>
<protein>
    <recommendedName>
        <fullName evidence="10">G-protein coupled receptors family 1 profile domain-containing protein</fullName>
    </recommendedName>
</protein>
<name>A0AAV2HQ20_LYMST</name>
<keyword evidence="6 9" id="KW-0472">Membrane</keyword>
<keyword evidence="7" id="KW-0675">Receptor</keyword>
<dbReference type="GO" id="GO:0045202">
    <property type="term" value="C:synapse"/>
    <property type="evidence" value="ECO:0007669"/>
    <property type="project" value="GOC"/>
</dbReference>
<dbReference type="GO" id="GO:0030425">
    <property type="term" value="C:dendrite"/>
    <property type="evidence" value="ECO:0007669"/>
    <property type="project" value="TreeGrafter"/>
</dbReference>
<evidence type="ECO:0000256" key="1">
    <source>
        <dbReference type="ARBA" id="ARBA00004651"/>
    </source>
</evidence>
<dbReference type="GO" id="GO:0004993">
    <property type="term" value="F:G protein-coupled serotonin receptor activity"/>
    <property type="evidence" value="ECO:0007669"/>
    <property type="project" value="TreeGrafter"/>
</dbReference>
<evidence type="ECO:0000256" key="2">
    <source>
        <dbReference type="ARBA" id="ARBA00022475"/>
    </source>
</evidence>
<dbReference type="InterPro" id="IPR017452">
    <property type="entry name" value="GPCR_Rhodpsn_7TM"/>
</dbReference>
<dbReference type="EMBL" id="CAXITT010000205">
    <property type="protein sequence ID" value="CAL1535547.1"/>
    <property type="molecule type" value="Genomic_DNA"/>
</dbReference>
<evidence type="ECO:0000256" key="8">
    <source>
        <dbReference type="ARBA" id="ARBA00023224"/>
    </source>
</evidence>
<evidence type="ECO:0000256" key="4">
    <source>
        <dbReference type="ARBA" id="ARBA00022989"/>
    </source>
</evidence>
<feature type="transmembrane region" description="Helical" evidence="9">
    <location>
        <begin position="43"/>
        <end position="65"/>
    </location>
</feature>
<dbReference type="Proteomes" id="UP001497497">
    <property type="component" value="Unassembled WGS sequence"/>
</dbReference>
<dbReference type="SUPFAM" id="SSF81321">
    <property type="entry name" value="Family A G protein-coupled receptor-like"/>
    <property type="match status" value="1"/>
</dbReference>
<evidence type="ECO:0000256" key="7">
    <source>
        <dbReference type="ARBA" id="ARBA00023170"/>
    </source>
</evidence>
<keyword evidence="8" id="KW-0807">Transducer</keyword>
<dbReference type="InterPro" id="IPR000276">
    <property type="entry name" value="GPCR_Rhodpsn"/>
</dbReference>
<keyword evidence="3 9" id="KW-0812">Transmembrane</keyword>
<keyword evidence="4 9" id="KW-1133">Transmembrane helix</keyword>
<accession>A0AAV2HQ20</accession>
<organism evidence="11 12">
    <name type="scientific">Lymnaea stagnalis</name>
    <name type="common">Great pond snail</name>
    <name type="synonym">Helix stagnalis</name>
    <dbReference type="NCBI Taxonomy" id="6523"/>
    <lineage>
        <taxon>Eukaryota</taxon>
        <taxon>Metazoa</taxon>
        <taxon>Spiralia</taxon>
        <taxon>Lophotrochozoa</taxon>
        <taxon>Mollusca</taxon>
        <taxon>Gastropoda</taxon>
        <taxon>Heterobranchia</taxon>
        <taxon>Euthyneura</taxon>
        <taxon>Panpulmonata</taxon>
        <taxon>Hygrophila</taxon>
        <taxon>Lymnaeoidea</taxon>
        <taxon>Lymnaeidae</taxon>
        <taxon>Lymnaea</taxon>
    </lineage>
</organism>
<dbReference type="PROSITE" id="PS50262">
    <property type="entry name" value="G_PROTEIN_RECEP_F1_2"/>
    <property type="match status" value="1"/>
</dbReference>
<dbReference type="GO" id="GO:0005886">
    <property type="term" value="C:plasma membrane"/>
    <property type="evidence" value="ECO:0007669"/>
    <property type="project" value="UniProtKB-SubCell"/>
</dbReference>
<evidence type="ECO:0000259" key="10">
    <source>
        <dbReference type="PROSITE" id="PS50262"/>
    </source>
</evidence>
<proteinExistence type="predicted"/>
<evidence type="ECO:0000313" key="11">
    <source>
        <dbReference type="EMBL" id="CAL1535547.1"/>
    </source>
</evidence>
<dbReference type="PANTHER" id="PTHR24247">
    <property type="entry name" value="5-HYDROXYTRYPTAMINE RECEPTOR"/>
    <property type="match status" value="1"/>
</dbReference>
<reference evidence="11 12" key="1">
    <citation type="submission" date="2024-04" db="EMBL/GenBank/DDBJ databases">
        <authorList>
            <consortium name="Genoscope - CEA"/>
            <person name="William W."/>
        </authorList>
    </citation>
    <scope>NUCLEOTIDE SEQUENCE [LARGE SCALE GENOMIC DNA]</scope>
</reference>
<feature type="non-terminal residue" evidence="11">
    <location>
        <position position="1"/>
    </location>
</feature>
<dbReference type="GO" id="GO:0030594">
    <property type="term" value="F:neurotransmitter receptor activity"/>
    <property type="evidence" value="ECO:0007669"/>
    <property type="project" value="TreeGrafter"/>
</dbReference>
<dbReference type="GO" id="GO:0007187">
    <property type="term" value="P:G protein-coupled receptor signaling pathway, coupled to cyclic nucleotide second messenger"/>
    <property type="evidence" value="ECO:0007669"/>
    <property type="project" value="TreeGrafter"/>
</dbReference>
<evidence type="ECO:0000313" key="12">
    <source>
        <dbReference type="Proteomes" id="UP001497497"/>
    </source>
</evidence>
<comment type="subcellular location">
    <subcellularLocation>
        <location evidence="1">Cell membrane</location>
        <topology evidence="1">Multi-pass membrane protein</topology>
    </subcellularLocation>
</comment>
<dbReference type="Pfam" id="PF00001">
    <property type="entry name" value="7tm_1"/>
    <property type="match status" value="1"/>
</dbReference>